<evidence type="ECO:0000313" key="3">
    <source>
        <dbReference type="Proteomes" id="UP000031950"/>
    </source>
</evidence>
<feature type="region of interest" description="Disordered" evidence="1">
    <location>
        <begin position="1"/>
        <end position="37"/>
    </location>
</feature>
<dbReference type="STRING" id="135826.KP77_16240"/>
<protein>
    <submittedName>
        <fullName evidence="2">Uncharacterized protein</fullName>
    </submittedName>
</protein>
<dbReference type="AlphaFoldDB" id="A0A0C2S8A2"/>
<comment type="caution">
    <text evidence="2">The sequence shown here is derived from an EMBL/GenBank/DDBJ whole genome shotgun (WGS) entry which is preliminary data.</text>
</comment>
<evidence type="ECO:0000256" key="1">
    <source>
        <dbReference type="SAM" id="MobiDB-lite"/>
    </source>
</evidence>
<reference evidence="2 3" key="1">
    <citation type="submission" date="2015-01" db="EMBL/GenBank/DDBJ databases">
        <title>Genome sequence of Jeotgalibacillus alimentarius.</title>
        <authorList>
            <person name="Goh K.M."/>
            <person name="Chan K.-G."/>
            <person name="Yaakop A.S."/>
            <person name="Ee R."/>
            <person name="Gan H.M."/>
            <person name="Chan C.S."/>
        </authorList>
    </citation>
    <scope>NUCLEOTIDE SEQUENCE [LARGE SCALE GENOMIC DNA]</scope>
    <source>
        <strain evidence="2 3">YKJ-13</strain>
    </source>
</reference>
<keyword evidence="3" id="KW-1185">Reference proteome</keyword>
<organism evidence="2 3">
    <name type="scientific">Jeotgalibacillus alimentarius</name>
    <dbReference type="NCBI Taxonomy" id="135826"/>
    <lineage>
        <taxon>Bacteria</taxon>
        <taxon>Bacillati</taxon>
        <taxon>Bacillota</taxon>
        <taxon>Bacilli</taxon>
        <taxon>Bacillales</taxon>
        <taxon>Caryophanaceae</taxon>
        <taxon>Jeotgalibacillus</taxon>
    </lineage>
</organism>
<proteinExistence type="predicted"/>
<feature type="compositionally biased region" description="Basic and acidic residues" evidence="1">
    <location>
        <begin position="1"/>
        <end position="13"/>
    </location>
</feature>
<dbReference type="EMBL" id="JXRQ01000017">
    <property type="protein sequence ID" value="KIL50249.1"/>
    <property type="molecule type" value="Genomic_DNA"/>
</dbReference>
<evidence type="ECO:0000313" key="2">
    <source>
        <dbReference type="EMBL" id="KIL50249.1"/>
    </source>
</evidence>
<accession>A0A0C2S8A2</accession>
<name>A0A0C2S8A2_9BACL</name>
<dbReference type="PATRIC" id="fig|135826.4.peg.1619"/>
<sequence>MRPHSAKREEAHRTPCGKRSPCSGKQQPPLTELLKED</sequence>
<dbReference type="Proteomes" id="UP000031950">
    <property type="component" value="Unassembled WGS sequence"/>
</dbReference>
<gene>
    <name evidence="2" type="ORF">KP77_16240</name>
</gene>